<gene>
    <name evidence="1" type="ORF">Prudu_022609</name>
</gene>
<proteinExistence type="predicted"/>
<name>A0A4Y1S033_PRUDU</name>
<sequence length="89" mass="10347">MQGICSGPCKMKWYVLFDYLNPQCLNGHWELDGLKTEERSLDMLQPASKGSETAVFDLRLIIQSVYSRSLDSDKTRWFENWGVKRPMIS</sequence>
<organism evidence="1">
    <name type="scientific">Prunus dulcis</name>
    <name type="common">Almond</name>
    <name type="synonym">Amygdalus dulcis</name>
    <dbReference type="NCBI Taxonomy" id="3755"/>
    <lineage>
        <taxon>Eukaryota</taxon>
        <taxon>Viridiplantae</taxon>
        <taxon>Streptophyta</taxon>
        <taxon>Embryophyta</taxon>
        <taxon>Tracheophyta</taxon>
        <taxon>Spermatophyta</taxon>
        <taxon>Magnoliopsida</taxon>
        <taxon>eudicotyledons</taxon>
        <taxon>Gunneridae</taxon>
        <taxon>Pentapetalae</taxon>
        <taxon>rosids</taxon>
        <taxon>fabids</taxon>
        <taxon>Rosales</taxon>
        <taxon>Rosaceae</taxon>
        <taxon>Amygdaloideae</taxon>
        <taxon>Amygdaleae</taxon>
        <taxon>Prunus</taxon>
    </lineage>
</organism>
<evidence type="ECO:0000313" key="1">
    <source>
        <dbReference type="EMBL" id="BBH09951.1"/>
    </source>
</evidence>
<dbReference type="EMBL" id="AP019304">
    <property type="protein sequence ID" value="BBH09951.1"/>
    <property type="molecule type" value="Genomic_DNA"/>
</dbReference>
<dbReference type="AlphaFoldDB" id="A0A4Y1S033"/>
<accession>A0A4Y1S033</accession>
<protein>
    <submittedName>
        <fullName evidence="1">Uncharacterized protein</fullName>
    </submittedName>
</protein>
<reference evidence="1" key="1">
    <citation type="journal article" date="2019" name="Science">
        <title>Mutation of a bHLH transcription factor allowed almond domestication.</title>
        <authorList>
            <person name="Sanchez-Perez R."/>
            <person name="Pavan S."/>
            <person name="Mazzeo R."/>
            <person name="Moldovan C."/>
            <person name="Aiese Cigliano R."/>
            <person name="Del Cueto J."/>
            <person name="Ricciardi F."/>
            <person name="Lotti C."/>
            <person name="Ricciardi L."/>
            <person name="Dicenta F."/>
            <person name="Lopez-Marques R.L."/>
            <person name="Lindberg Moller B."/>
        </authorList>
    </citation>
    <scope>NUCLEOTIDE SEQUENCE</scope>
</reference>